<proteinExistence type="predicted"/>
<protein>
    <submittedName>
        <fullName evidence="1">Uncharacterized protein</fullName>
    </submittedName>
</protein>
<dbReference type="Proteomes" id="UP000233350">
    <property type="component" value="Unassembled WGS sequence"/>
</dbReference>
<comment type="caution">
    <text evidence="1">The sequence shown here is derived from an EMBL/GenBank/DDBJ whole genome shotgun (WGS) entry which is preliminary data.</text>
</comment>
<accession>A0A2N3PHV2</accession>
<reference evidence="1 2" key="1">
    <citation type="submission" date="2016-07" db="EMBL/GenBank/DDBJ databases">
        <title>Detection of Helicobacter winghamensis from caecal content of red fox (Vulpes vulpes).</title>
        <authorList>
            <person name="Zanoni R.G."/>
            <person name="Florio D."/>
            <person name="Caffara M."/>
            <person name="Renzi M."/>
            <person name="Parisi A."/>
            <person name="Pasquali F."/>
            <person name="Manfreda G."/>
        </authorList>
    </citation>
    <scope>NUCLEOTIDE SEQUENCE [LARGE SCALE GENOMIC DNA]</scope>
    <source>
        <strain evidence="1 2">295_13</strain>
    </source>
</reference>
<keyword evidence="2" id="KW-1185">Reference proteome</keyword>
<gene>
    <name evidence="1" type="ORF">BCM31_00325</name>
</gene>
<evidence type="ECO:0000313" key="1">
    <source>
        <dbReference type="EMBL" id="PKT80121.1"/>
    </source>
</evidence>
<dbReference type="EMBL" id="MBPK01000044">
    <property type="protein sequence ID" value="PKT80121.1"/>
    <property type="molecule type" value="Genomic_DNA"/>
</dbReference>
<evidence type="ECO:0000313" key="2">
    <source>
        <dbReference type="Proteomes" id="UP000233350"/>
    </source>
</evidence>
<sequence>MCSFGNIFCLKIFKIKGLKMQVSLKYQSHLSQVKEGTFDKSLFAFNTAFESALKPKESKEIPPLELTLDREMTESIVGVAQGDEYFLQDLESLARSYPFETQKTISSPLNPFSYPRTLAVLGDLMEEKINELHTQKQDPKDPILQTLLLFKERFLEFPKTMESLKKDATSVADMFAMLSPKNLDKDKGGIYLQKAQELQQSIGAFARGVESGEAWIQGFFGAIEEHLSPFEKELVSEHLAIFQAHWREQTDSKNNGIALDNGMVYKAYSDSNHISGFDLIFDNG</sequence>
<dbReference type="AlphaFoldDB" id="A0A2N3PHV2"/>
<organism evidence="1 2">
    <name type="scientific">Helicobacter winghamensis</name>
    <dbReference type="NCBI Taxonomy" id="157268"/>
    <lineage>
        <taxon>Bacteria</taxon>
        <taxon>Pseudomonadati</taxon>
        <taxon>Campylobacterota</taxon>
        <taxon>Epsilonproteobacteria</taxon>
        <taxon>Campylobacterales</taxon>
        <taxon>Helicobacteraceae</taxon>
        <taxon>Helicobacter</taxon>
    </lineage>
</organism>
<name>A0A2N3PHV2_9HELI</name>
<dbReference type="STRING" id="556267.HWAG_00357"/>